<feature type="domain" description="DUF4236" evidence="1">
    <location>
        <begin position="4"/>
        <end position="50"/>
    </location>
</feature>
<protein>
    <submittedName>
        <fullName evidence="2">DUF4236 domain-containing protein</fullName>
    </submittedName>
</protein>
<keyword evidence="3" id="KW-1185">Reference proteome</keyword>
<name>A0ABU5JMU7_9ACTN</name>
<dbReference type="InterPro" id="IPR025330">
    <property type="entry name" value="DUF4236"/>
</dbReference>
<gene>
    <name evidence="2" type="ORF">U2F25_31580</name>
</gene>
<proteinExistence type="predicted"/>
<dbReference type="Proteomes" id="UP001290101">
    <property type="component" value="Unassembled WGS sequence"/>
</dbReference>
<evidence type="ECO:0000313" key="3">
    <source>
        <dbReference type="Proteomes" id="UP001290101"/>
    </source>
</evidence>
<organism evidence="2 3">
    <name type="scientific">Micromonospora sicca</name>
    <dbReference type="NCBI Taxonomy" id="2202420"/>
    <lineage>
        <taxon>Bacteria</taxon>
        <taxon>Bacillati</taxon>
        <taxon>Actinomycetota</taxon>
        <taxon>Actinomycetes</taxon>
        <taxon>Micromonosporales</taxon>
        <taxon>Micromonosporaceae</taxon>
        <taxon>Micromonospora</taxon>
    </lineage>
</organism>
<evidence type="ECO:0000313" key="2">
    <source>
        <dbReference type="EMBL" id="MDZ5493947.1"/>
    </source>
</evidence>
<dbReference type="RefSeq" id="WP_322443465.1">
    <property type="nucleotide sequence ID" value="NZ_JAXOTQ010000057.1"/>
</dbReference>
<reference evidence="2 3" key="1">
    <citation type="submission" date="2023-12" db="EMBL/GenBank/DDBJ databases">
        <title>Micromonospora sp. nov., isolated from Atacama Desert.</title>
        <authorList>
            <person name="Carro L."/>
            <person name="Golinska P."/>
            <person name="Klenk H.-P."/>
            <person name="Goodfellow M."/>
        </authorList>
    </citation>
    <scope>NUCLEOTIDE SEQUENCE [LARGE SCALE GENOMIC DNA]</scope>
    <source>
        <strain evidence="2 3">4G53</strain>
    </source>
</reference>
<evidence type="ECO:0000259" key="1">
    <source>
        <dbReference type="Pfam" id="PF14020"/>
    </source>
</evidence>
<accession>A0ABU5JMU7</accession>
<dbReference type="EMBL" id="JAXOTQ010000057">
    <property type="protein sequence ID" value="MDZ5493947.1"/>
    <property type="molecule type" value="Genomic_DNA"/>
</dbReference>
<comment type="caution">
    <text evidence="2">The sequence shown here is derived from an EMBL/GenBank/DDBJ whole genome shotgun (WGS) entry which is preliminary data.</text>
</comment>
<dbReference type="Pfam" id="PF14020">
    <property type="entry name" value="DUF4236"/>
    <property type="match status" value="1"/>
</dbReference>
<sequence length="374" mass="40795">MGFSIKLAPGVRIRASSRGIRTSVGPRAARVHFGAGRTGFSTGAGPVGFYTSLGGGRRSSGRATSAATYQRQVAAQQRQAAHGQKIEEAQRLAQIFLRILELHRVDFPAASRPIAPQPAPPDRASIHKHYEQHALAGIGLFERAKRAQAKQLATQWTEAEMHRQWATRCEQQEGWQLYLDQRWQQLCSNSPEVVLETLEEAFEDNEAPSAAVGVAVDEVSLVVLVPSVDQVVPERMPTTTQAGNLSLRKLPQRDRADYYKQFVCGQVLVTVREAFAVAPAITSARVAVLRQDGPDSYGRPRVSCLLAAKVDRQALNGVLWQTADAARIVNDTSTELILNQRARTGELQPLNLATEPALAELLSAVNLAELAGEQ</sequence>